<evidence type="ECO:0000313" key="5">
    <source>
        <dbReference type="EMBL" id="KAG9061702.1"/>
    </source>
</evidence>
<dbReference type="AlphaFoldDB" id="A0A9P8BM19"/>
<dbReference type="EMBL" id="JAHRHY010000022">
    <property type="protein sequence ID" value="KAG9061702.1"/>
    <property type="molecule type" value="Genomic_DNA"/>
</dbReference>
<dbReference type="OrthoDB" id="2484142at2759"/>
<dbReference type="EMBL" id="JAHRHY010000045">
    <property type="protein sequence ID" value="KAG9060714.1"/>
    <property type="molecule type" value="Genomic_DNA"/>
</dbReference>
<evidence type="ECO:0000256" key="1">
    <source>
        <dbReference type="SAM" id="MobiDB-lite"/>
    </source>
</evidence>
<reference evidence="3" key="1">
    <citation type="submission" date="2021-06" db="EMBL/GenBank/DDBJ databases">
        <title>Genome Sequence of Mortierella hyaline Strain SCG-10, a Cold-Adapted, Nitrate-Reducing Fungus Isolated from Soil in Minnesota, USA.</title>
        <authorList>
            <person name="Aldossari N."/>
        </authorList>
    </citation>
    <scope>NUCLEOTIDE SEQUENCE</scope>
    <source>
        <strain evidence="3">SCG-10</strain>
    </source>
</reference>
<sequence>MKAVRLNTIINALRGLAESEPEIRHVQLPGLEEQLEAMGRTSATTPVGDSLIDALRSRVEAKDQHAKMLQTVGISKTLSNNPVQHIYTPQDLDNAHSAKPATRPLLRDFEQTKANSKDRRTTELLTKKAYAASAAKERRFTQPCGKNKASYSTGL</sequence>
<evidence type="ECO:0000313" key="6">
    <source>
        <dbReference type="Proteomes" id="UP000707451"/>
    </source>
</evidence>
<organism evidence="3 6">
    <name type="scientific">Linnemannia hyalina</name>
    <dbReference type="NCBI Taxonomy" id="64524"/>
    <lineage>
        <taxon>Eukaryota</taxon>
        <taxon>Fungi</taxon>
        <taxon>Fungi incertae sedis</taxon>
        <taxon>Mucoromycota</taxon>
        <taxon>Mortierellomycotina</taxon>
        <taxon>Mortierellomycetes</taxon>
        <taxon>Mortierellales</taxon>
        <taxon>Mortierellaceae</taxon>
        <taxon>Linnemannia</taxon>
    </lineage>
</organism>
<dbReference type="Proteomes" id="UP000707451">
    <property type="component" value="Unassembled WGS sequence"/>
</dbReference>
<evidence type="ECO:0000313" key="3">
    <source>
        <dbReference type="EMBL" id="KAG9060715.1"/>
    </source>
</evidence>
<comment type="caution">
    <text evidence="3">The sequence shown here is derived from an EMBL/GenBank/DDBJ whole genome shotgun (WGS) entry which is preliminary data.</text>
</comment>
<accession>A0A9P8BM19</accession>
<name>A0A9P8BM19_9FUNG</name>
<keyword evidence="6" id="KW-1185">Reference proteome</keyword>
<proteinExistence type="predicted"/>
<dbReference type="EMBL" id="JAHRHY010000027">
    <property type="protein sequence ID" value="KAG9061012.1"/>
    <property type="molecule type" value="Genomic_DNA"/>
</dbReference>
<feature type="region of interest" description="Disordered" evidence="1">
    <location>
        <begin position="135"/>
        <end position="155"/>
    </location>
</feature>
<evidence type="ECO:0000313" key="4">
    <source>
        <dbReference type="EMBL" id="KAG9061012.1"/>
    </source>
</evidence>
<gene>
    <name evidence="5" type="ORF">KI688_006851</name>
    <name evidence="4" type="ORF">KI688_007842</name>
    <name evidence="2" type="ORF">KI688_009805</name>
    <name evidence="3" type="ORF">KI688_009806</name>
</gene>
<dbReference type="EMBL" id="JAHRHY010000045">
    <property type="protein sequence ID" value="KAG9060715.1"/>
    <property type="molecule type" value="Genomic_DNA"/>
</dbReference>
<protein>
    <submittedName>
        <fullName evidence="3">Uncharacterized protein</fullName>
    </submittedName>
</protein>
<evidence type="ECO:0000313" key="2">
    <source>
        <dbReference type="EMBL" id="KAG9060714.1"/>
    </source>
</evidence>